<dbReference type="FunFam" id="3.40.50.2300:FF:000012">
    <property type="entry name" value="Catabolite control protein A"/>
    <property type="match status" value="1"/>
</dbReference>
<keyword evidence="10" id="KW-1185">Reference proteome</keyword>
<keyword evidence="6 7" id="KW-0804">Transcription</keyword>
<gene>
    <name evidence="9" type="primary">ccpA</name>
    <name evidence="9" type="ORF">FLK61_36070</name>
</gene>
<evidence type="ECO:0000256" key="6">
    <source>
        <dbReference type="ARBA" id="ARBA00023163"/>
    </source>
</evidence>
<feature type="domain" description="HTH lacI-type" evidence="8">
    <location>
        <begin position="3"/>
        <end position="57"/>
    </location>
</feature>
<dbReference type="Gene3D" id="3.40.50.2300">
    <property type="match status" value="2"/>
</dbReference>
<dbReference type="PROSITE" id="PS50932">
    <property type="entry name" value="HTH_LACI_2"/>
    <property type="match status" value="1"/>
</dbReference>
<reference evidence="10" key="1">
    <citation type="submission" date="2019-07" db="EMBL/GenBank/DDBJ databases">
        <title>Bacillus alkalisoli sp. nov. isolated from saline soil.</title>
        <authorList>
            <person name="Sun J.-Q."/>
            <person name="Xu L."/>
        </authorList>
    </citation>
    <scope>NUCLEOTIDE SEQUENCE [LARGE SCALE GENOMIC DNA]</scope>
    <source>
        <strain evidence="10">M4U3P1</strain>
    </source>
</reference>
<dbReference type="CDD" id="cd01392">
    <property type="entry name" value="HTH_LacI"/>
    <property type="match status" value="1"/>
</dbReference>
<evidence type="ECO:0000256" key="7">
    <source>
        <dbReference type="RuleBase" id="RU368079"/>
    </source>
</evidence>
<dbReference type="InterPro" id="IPR000843">
    <property type="entry name" value="HTH_LacI"/>
</dbReference>
<dbReference type="PANTHER" id="PTHR30146:SF150">
    <property type="entry name" value="ARABINOSE METABOLISM TRANSCRIPTIONAL REPRESSOR"/>
    <property type="match status" value="1"/>
</dbReference>
<evidence type="ECO:0000256" key="5">
    <source>
        <dbReference type="ARBA" id="ARBA00023159"/>
    </source>
</evidence>
<dbReference type="NCBIfam" id="TIGR01481">
    <property type="entry name" value="ccpA"/>
    <property type="match status" value="1"/>
</dbReference>
<proteinExistence type="predicted"/>
<keyword evidence="2 7" id="KW-0678">Repressor</keyword>
<dbReference type="InterPro" id="IPR006377">
    <property type="entry name" value="CcpA"/>
</dbReference>
<dbReference type="PRINTS" id="PR00036">
    <property type="entry name" value="HTHLACI"/>
</dbReference>
<evidence type="ECO:0000313" key="9">
    <source>
        <dbReference type="EMBL" id="QKS72080.1"/>
    </source>
</evidence>
<dbReference type="AlphaFoldDB" id="A0A859FH01"/>
<dbReference type="Pfam" id="PF13377">
    <property type="entry name" value="Peripla_BP_3"/>
    <property type="match status" value="1"/>
</dbReference>
<evidence type="ECO:0000259" key="8">
    <source>
        <dbReference type="PROSITE" id="PS50932"/>
    </source>
</evidence>
<evidence type="ECO:0000313" key="10">
    <source>
        <dbReference type="Proteomes" id="UP000318138"/>
    </source>
</evidence>
<dbReference type="RefSeq" id="WP_176010064.1">
    <property type="nucleotide sequence ID" value="NZ_CP041372.2"/>
</dbReference>
<dbReference type="InterPro" id="IPR028082">
    <property type="entry name" value="Peripla_BP_I"/>
</dbReference>
<dbReference type="Gene3D" id="1.10.260.40">
    <property type="entry name" value="lambda repressor-like DNA-binding domains"/>
    <property type="match status" value="1"/>
</dbReference>
<evidence type="ECO:0000256" key="4">
    <source>
        <dbReference type="ARBA" id="ARBA00023125"/>
    </source>
</evidence>
<dbReference type="Pfam" id="PF00356">
    <property type="entry name" value="LacI"/>
    <property type="match status" value="1"/>
</dbReference>
<dbReference type="SUPFAM" id="SSF53822">
    <property type="entry name" value="Periplasmic binding protein-like I"/>
    <property type="match status" value="1"/>
</dbReference>
<keyword evidence="3 7" id="KW-0805">Transcription regulation</keyword>
<keyword evidence="5 7" id="KW-0010">Activator</keyword>
<dbReference type="PANTHER" id="PTHR30146">
    <property type="entry name" value="LACI-RELATED TRANSCRIPTIONAL REPRESSOR"/>
    <property type="match status" value="1"/>
</dbReference>
<dbReference type="GO" id="GO:0003700">
    <property type="term" value="F:DNA-binding transcription factor activity"/>
    <property type="evidence" value="ECO:0007669"/>
    <property type="project" value="TreeGrafter"/>
</dbReference>
<dbReference type="GO" id="GO:0000976">
    <property type="term" value="F:transcription cis-regulatory region binding"/>
    <property type="evidence" value="ECO:0007669"/>
    <property type="project" value="TreeGrafter"/>
</dbReference>
<accession>A0A859FH01</accession>
<name>A0A859FH01_9BACI</name>
<protein>
    <recommendedName>
        <fullName evidence="1 7">Catabolite control protein A</fullName>
    </recommendedName>
</protein>
<dbReference type="FunFam" id="1.10.260.40:FF:000002">
    <property type="entry name" value="HTH-type transcriptional repressor PurR"/>
    <property type="match status" value="1"/>
</dbReference>
<keyword evidence="4 7" id="KW-0238">DNA-binding</keyword>
<evidence type="ECO:0000256" key="3">
    <source>
        <dbReference type="ARBA" id="ARBA00023015"/>
    </source>
</evidence>
<dbReference type="PROSITE" id="PS00356">
    <property type="entry name" value="HTH_LACI_1"/>
    <property type="match status" value="1"/>
</dbReference>
<dbReference type="Proteomes" id="UP000318138">
    <property type="component" value="Chromosome"/>
</dbReference>
<dbReference type="KEGG" id="psua:FLK61_36070"/>
<dbReference type="SMART" id="SM00354">
    <property type="entry name" value="HTH_LACI"/>
    <property type="match status" value="1"/>
</dbReference>
<dbReference type="InterPro" id="IPR046335">
    <property type="entry name" value="LacI/GalR-like_sensor"/>
</dbReference>
<evidence type="ECO:0000256" key="1">
    <source>
        <dbReference type="ARBA" id="ARBA00019435"/>
    </source>
</evidence>
<dbReference type="InterPro" id="IPR010982">
    <property type="entry name" value="Lambda_DNA-bd_dom_sf"/>
</dbReference>
<comment type="function">
    <text evidence="7">Global transcriptional regulator of carbon catabolite repression (CCR) and carbon catabolite activation (CCA), which ensures optimal energy usage under diverse conditions.</text>
</comment>
<evidence type="ECO:0000256" key="2">
    <source>
        <dbReference type="ARBA" id="ARBA00022491"/>
    </source>
</evidence>
<organism evidence="9 10">
    <name type="scientific">Paenalkalicoccus suaedae</name>
    <dbReference type="NCBI Taxonomy" id="2592382"/>
    <lineage>
        <taxon>Bacteria</taxon>
        <taxon>Bacillati</taxon>
        <taxon>Bacillota</taxon>
        <taxon>Bacilli</taxon>
        <taxon>Bacillales</taxon>
        <taxon>Bacillaceae</taxon>
        <taxon>Paenalkalicoccus</taxon>
    </lineage>
</organism>
<dbReference type="SUPFAM" id="SSF47413">
    <property type="entry name" value="lambda repressor-like DNA-binding domains"/>
    <property type="match status" value="1"/>
</dbReference>
<dbReference type="CDD" id="cd06298">
    <property type="entry name" value="PBP1_CcpA"/>
    <property type="match status" value="1"/>
</dbReference>
<sequence length="337" mass="37282">MNVTIYDVAREAGVSMATVSRVVNGNPNVKPTTRKRVLEAIERLGYRPNAVARGLASKKTTTVGVIIPDISSIFFSELARGIEDIATMYKYNIILSNSDQNKEKEIHLINTLLEKQVDGIVFMGGEITKEHEEAFKKSPVPVVLSATLDEKKEFPSVNIDYKHAAKDAVDALIRQGHKRIAMLSGTLEDPINGYEKFSGYKAALQEASLEVDDNLVVIGDYTYDSGLEAMESLLKLEEKPTAIFASTDEMALGLIHGAQDAGYSIPQDFDIIGFDNTRLATMVRPTLTTVVQPMYDIGAVSMRLLTKYMNKEEVTDPAVVLPHRIEYRHSTSFSDSE</sequence>
<dbReference type="EMBL" id="CP041372">
    <property type="protein sequence ID" value="QKS72080.1"/>
    <property type="molecule type" value="Genomic_DNA"/>
</dbReference>